<evidence type="ECO:0000256" key="8">
    <source>
        <dbReference type="SAM" id="Coils"/>
    </source>
</evidence>
<keyword evidence="3" id="KW-0813">Transport</keyword>
<evidence type="ECO:0000313" key="11">
    <source>
        <dbReference type="Proteomes" id="UP001440599"/>
    </source>
</evidence>
<organism evidence="10 11">
    <name type="scientific">Flavonifractor hominis</name>
    <dbReference type="NCBI Taxonomy" id="3133178"/>
    <lineage>
        <taxon>Bacteria</taxon>
        <taxon>Bacillati</taxon>
        <taxon>Bacillota</taxon>
        <taxon>Clostridia</taxon>
        <taxon>Eubacteriales</taxon>
        <taxon>Oscillospiraceae</taxon>
        <taxon>Flavonifractor</taxon>
    </lineage>
</organism>
<evidence type="ECO:0000256" key="6">
    <source>
        <dbReference type="ARBA" id="ARBA00023065"/>
    </source>
</evidence>
<keyword evidence="7 9" id="KW-0472">Membrane</keyword>
<dbReference type="Proteomes" id="UP001440599">
    <property type="component" value="Unassembled WGS sequence"/>
</dbReference>
<evidence type="ECO:0000256" key="3">
    <source>
        <dbReference type="ARBA" id="ARBA00022448"/>
    </source>
</evidence>
<keyword evidence="6" id="KW-0406">Ion transport</keyword>
<feature type="transmembrane region" description="Helical" evidence="9">
    <location>
        <begin position="385"/>
        <end position="410"/>
    </location>
</feature>
<sequence>MSVVPMKLLTIAGPLERFDDVVRACVIDQEFHPEQAITLLKSVKGLRPLEPENPYRALLHRSVEVADEAGIPLAYAPFDPDTQSEQLSAYFDGLSQRVSQLSARREELEHKADEIHGTKERLQNLRGLNVSLDELMGMDYARFRYGYLPRETYDSFRETFNDEEDLFFVPTMVGSRRVYGVYFTTKDAHHKVDSLLNSLHFHRIRLEDPPHGTVDTAIAQLEAQASETRAALAQLEEQANALREQEREKILSAYSCLRWHSECCDLRRYACRSRGTFYLTGWVPAADLPEIEGKLAGFPNLSCVADTADDVHHVKPPTKLKNSFLGRVFQPFLEMYGLPAYNEKDPSLFMALTYCLFFGIMFGDLGQGLCLALIGLVLSRWKRMWLGGIITCCGLSGALFGCVYGSVFGFEELLPGFKIMEETTFAGLGVVSNVLLLLVMSICLGVFMLLLVMVINILNGIRQKNYEKILFGPNGVAGIVFYAGLLFAAVATLAFGVNLFVPAYVLPVLILPLVLMLLREPLSHLLAGDPDWKRFSPGEVLGTGVFELFETLLSYLTNTLSFMRVGAYAITHVGLMLVVHMLAELAGGVGGPVGILILVLGNAFVMGFEGLLVGIQVLRLEFYELFGRFYDDGGIPFTPKKIDYATRIN</sequence>
<feature type="transmembrane region" description="Helical" evidence="9">
    <location>
        <begin position="499"/>
        <end position="518"/>
    </location>
</feature>
<evidence type="ECO:0000256" key="2">
    <source>
        <dbReference type="ARBA" id="ARBA00009904"/>
    </source>
</evidence>
<dbReference type="PANTHER" id="PTHR11629">
    <property type="entry name" value="VACUOLAR PROTON ATPASES"/>
    <property type="match status" value="1"/>
</dbReference>
<protein>
    <submittedName>
        <fullName evidence="10">V-type ATPase 116kDa subunit family protein</fullName>
    </submittedName>
</protein>
<comment type="caution">
    <text evidence="10">The sequence shown here is derived from an EMBL/GenBank/DDBJ whole genome shotgun (WGS) entry which is preliminary data.</text>
</comment>
<gene>
    <name evidence="10" type="ORF">WMO45_11760</name>
</gene>
<evidence type="ECO:0000313" key="10">
    <source>
        <dbReference type="EMBL" id="MEQ2457202.1"/>
    </source>
</evidence>
<evidence type="ECO:0000256" key="9">
    <source>
        <dbReference type="SAM" id="Phobius"/>
    </source>
</evidence>
<evidence type="ECO:0000256" key="4">
    <source>
        <dbReference type="ARBA" id="ARBA00022692"/>
    </source>
</evidence>
<comment type="subcellular location">
    <subcellularLocation>
        <location evidence="1">Membrane</location>
        <topology evidence="1">Multi-pass membrane protein</topology>
    </subcellularLocation>
</comment>
<feature type="transmembrane region" description="Helical" evidence="9">
    <location>
        <begin position="595"/>
        <end position="618"/>
    </location>
</feature>
<dbReference type="Pfam" id="PF01496">
    <property type="entry name" value="V_ATPase_I"/>
    <property type="match status" value="1"/>
</dbReference>
<keyword evidence="5 9" id="KW-1133">Transmembrane helix</keyword>
<comment type="similarity">
    <text evidence="2">Belongs to the V-ATPase 116 kDa subunit family.</text>
</comment>
<feature type="transmembrane region" description="Helical" evidence="9">
    <location>
        <begin position="470"/>
        <end position="493"/>
    </location>
</feature>
<feature type="coiled-coil region" evidence="8">
    <location>
        <begin position="91"/>
        <end position="125"/>
    </location>
</feature>
<feature type="transmembrane region" description="Helical" evidence="9">
    <location>
        <begin position="348"/>
        <end position="378"/>
    </location>
</feature>
<reference evidence="10 11" key="1">
    <citation type="submission" date="2024-03" db="EMBL/GenBank/DDBJ databases">
        <title>Human intestinal bacterial collection.</title>
        <authorList>
            <person name="Pauvert C."/>
            <person name="Hitch T.C.A."/>
            <person name="Clavel T."/>
        </authorList>
    </citation>
    <scope>NUCLEOTIDE SEQUENCE [LARGE SCALE GENOMIC DNA]</scope>
    <source>
        <strain evidence="10 11">CLA-AP-H34</strain>
    </source>
</reference>
<evidence type="ECO:0000256" key="7">
    <source>
        <dbReference type="ARBA" id="ARBA00023136"/>
    </source>
</evidence>
<dbReference type="PANTHER" id="PTHR11629:SF63">
    <property type="entry name" value="V-TYPE PROTON ATPASE SUBUNIT A"/>
    <property type="match status" value="1"/>
</dbReference>
<evidence type="ECO:0000256" key="5">
    <source>
        <dbReference type="ARBA" id="ARBA00022989"/>
    </source>
</evidence>
<feature type="transmembrane region" description="Helical" evidence="9">
    <location>
        <begin position="565"/>
        <end position="583"/>
    </location>
</feature>
<dbReference type="RefSeq" id="WP_349140980.1">
    <property type="nucleotide sequence ID" value="NZ_JBBMFT010000009.1"/>
</dbReference>
<feature type="coiled-coil region" evidence="8">
    <location>
        <begin position="218"/>
        <end position="252"/>
    </location>
</feature>
<feature type="transmembrane region" description="Helical" evidence="9">
    <location>
        <begin position="430"/>
        <end position="458"/>
    </location>
</feature>
<dbReference type="EMBL" id="JBBMFT010000009">
    <property type="protein sequence ID" value="MEQ2457202.1"/>
    <property type="molecule type" value="Genomic_DNA"/>
</dbReference>
<keyword evidence="4 9" id="KW-0812">Transmembrane</keyword>
<accession>A0ABV1ERH1</accession>
<keyword evidence="11" id="KW-1185">Reference proteome</keyword>
<proteinExistence type="inferred from homology"/>
<evidence type="ECO:0000256" key="1">
    <source>
        <dbReference type="ARBA" id="ARBA00004141"/>
    </source>
</evidence>
<keyword evidence="8" id="KW-0175">Coiled coil</keyword>
<dbReference type="InterPro" id="IPR002490">
    <property type="entry name" value="V-ATPase_116kDa_su"/>
</dbReference>
<name>A0ABV1ERH1_9FIRM</name>